<evidence type="ECO:0000313" key="4">
    <source>
        <dbReference type="Proteomes" id="UP000660380"/>
    </source>
</evidence>
<feature type="region of interest" description="Disordered" evidence="2">
    <location>
        <begin position="99"/>
        <end position="118"/>
    </location>
</feature>
<evidence type="ECO:0000313" key="3">
    <source>
        <dbReference type="EMBL" id="MBD2608445.1"/>
    </source>
</evidence>
<organism evidence="3 4">
    <name type="scientific">Scytonema hofmannii FACHB-248</name>
    <dbReference type="NCBI Taxonomy" id="1842502"/>
    <lineage>
        <taxon>Bacteria</taxon>
        <taxon>Bacillati</taxon>
        <taxon>Cyanobacteriota</taxon>
        <taxon>Cyanophyceae</taxon>
        <taxon>Nostocales</taxon>
        <taxon>Scytonemataceae</taxon>
        <taxon>Scytonema</taxon>
    </lineage>
</organism>
<proteinExistence type="predicted"/>
<reference evidence="3 4" key="1">
    <citation type="journal article" date="2020" name="ISME J.">
        <title>Comparative genomics reveals insights into cyanobacterial evolution and habitat adaptation.</title>
        <authorList>
            <person name="Chen M.Y."/>
            <person name="Teng W.K."/>
            <person name="Zhao L."/>
            <person name="Hu C.X."/>
            <person name="Zhou Y.K."/>
            <person name="Han B.P."/>
            <person name="Song L.R."/>
            <person name="Shu W.S."/>
        </authorList>
    </citation>
    <scope>NUCLEOTIDE SEQUENCE [LARGE SCALE GENOMIC DNA]</scope>
    <source>
        <strain evidence="3 4">FACHB-248</strain>
    </source>
</reference>
<dbReference type="Proteomes" id="UP000660380">
    <property type="component" value="Unassembled WGS sequence"/>
</dbReference>
<gene>
    <name evidence="3" type="ORF">H6G81_28980</name>
</gene>
<evidence type="ECO:0000256" key="2">
    <source>
        <dbReference type="SAM" id="MobiDB-lite"/>
    </source>
</evidence>
<dbReference type="Pfam" id="PF05016">
    <property type="entry name" value="ParE_toxin"/>
    <property type="match status" value="1"/>
</dbReference>
<dbReference type="Gene3D" id="3.30.2310.20">
    <property type="entry name" value="RelE-like"/>
    <property type="match status" value="1"/>
</dbReference>
<feature type="compositionally biased region" description="Acidic residues" evidence="2">
    <location>
        <begin position="109"/>
        <end position="118"/>
    </location>
</feature>
<comment type="caution">
    <text evidence="3">The sequence shown here is derived from an EMBL/GenBank/DDBJ whole genome shotgun (WGS) entry which is preliminary data.</text>
</comment>
<dbReference type="InterPro" id="IPR035093">
    <property type="entry name" value="RelE/ParE_toxin_dom_sf"/>
</dbReference>
<evidence type="ECO:0000256" key="1">
    <source>
        <dbReference type="ARBA" id="ARBA00022649"/>
    </source>
</evidence>
<sequence>MIYKVEISPTALADIEQIFLWMREYSVDTAHRWVRGCYEIMLTLEKFPNRCPMSPESEYMGIEVRQLLYKQQFRILFTVSETSEEDEGIVRIHRVRHGSQKRLRHPEQLLDDVDDDDE</sequence>
<dbReference type="EMBL" id="JACJTA010000094">
    <property type="protein sequence ID" value="MBD2608445.1"/>
    <property type="molecule type" value="Genomic_DNA"/>
</dbReference>
<keyword evidence="1" id="KW-1277">Toxin-antitoxin system</keyword>
<dbReference type="RefSeq" id="WP_029635944.1">
    <property type="nucleotide sequence ID" value="NZ_JACJTA010000094.1"/>
</dbReference>
<keyword evidence="4" id="KW-1185">Reference proteome</keyword>
<accession>A0ABR8GY41</accession>
<protein>
    <submittedName>
        <fullName evidence="3">Type II toxin-antitoxin system RelE/ParE family toxin</fullName>
    </submittedName>
</protein>
<name>A0ABR8GY41_9CYAN</name>
<dbReference type="InterPro" id="IPR007712">
    <property type="entry name" value="RelE/ParE_toxin"/>
</dbReference>